<dbReference type="EMBL" id="CAJPIN010014961">
    <property type="protein sequence ID" value="CAG2061203.1"/>
    <property type="molecule type" value="Genomic_DNA"/>
</dbReference>
<dbReference type="Proteomes" id="UP001153148">
    <property type="component" value="Unassembled WGS sequence"/>
</dbReference>
<evidence type="ECO:0000313" key="1">
    <source>
        <dbReference type="EMBL" id="CAG2061203.1"/>
    </source>
</evidence>
<proteinExistence type="predicted"/>
<gene>
    <name evidence="1" type="ORF">TPAB3V08_LOCUS8158</name>
</gene>
<reference evidence="1" key="1">
    <citation type="submission" date="2021-03" db="EMBL/GenBank/DDBJ databases">
        <authorList>
            <person name="Tran Van P."/>
        </authorList>
    </citation>
    <scope>NUCLEOTIDE SEQUENCE</scope>
</reference>
<accession>A0ABN7P6Y6</accession>
<comment type="caution">
    <text evidence="1">The sequence shown here is derived from an EMBL/GenBank/DDBJ whole genome shotgun (WGS) entry which is preliminary data.</text>
</comment>
<name>A0ABN7P6Y6_TIMPD</name>
<sequence>MSNIAVQQKNQSEVPHQSLVLGLDKTTPKANLPYPKIPEIGTYYDVKVCLAAHPQNFVVNIIYIH</sequence>
<organism evidence="1 2">
    <name type="scientific">Timema podura</name>
    <name type="common">Walking stick</name>
    <dbReference type="NCBI Taxonomy" id="61482"/>
    <lineage>
        <taxon>Eukaryota</taxon>
        <taxon>Metazoa</taxon>
        <taxon>Ecdysozoa</taxon>
        <taxon>Arthropoda</taxon>
        <taxon>Hexapoda</taxon>
        <taxon>Insecta</taxon>
        <taxon>Pterygota</taxon>
        <taxon>Neoptera</taxon>
        <taxon>Polyneoptera</taxon>
        <taxon>Phasmatodea</taxon>
        <taxon>Timematodea</taxon>
        <taxon>Timematoidea</taxon>
        <taxon>Timematidae</taxon>
        <taxon>Timema</taxon>
    </lineage>
</organism>
<feature type="non-terminal residue" evidence="1">
    <location>
        <position position="65"/>
    </location>
</feature>
<protein>
    <submittedName>
        <fullName evidence="1">Uncharacterized protein</fullName>
    </submittedName>
</protein>
<evidence type="ECO:0000313" key="2">
    <source>
        <dbReference type="Proteomes" id="UP001153148"/>
    </source>
</evidence>
<keyword evidence="2" id="KW-1185">Reference proteome</keyword>